<dbReference type="PANTHER" id="PTHR38471">
    <property type="entry name" value="FOUR HELIX BUNDLE PROTEIN"/>
    <property type="match status" value="1"/>
</dbReference>
<organism evidence="1 2">
    <name type="scientific">Deinococcus xinjiangensis</name>
    <dbReference type="NCBI Taxonomy" id="457454"/>
    <lineage>
        <taxon>Bacteria</taxon>
        <taxon>Thermotogati</taxon>
        <taxon>Deinococcota</taxon>
        <taxon>Deinococci</taxon>
        <taxon>Deinococcales</taxon>
        <taxon>Deinococcaceae</taxon>
        <taxon>Deinococcus</taxon>
    </lineage>
</organism>
<dbReference type="RefSeq" id="WP_353543039.1">
    <property type="nucleotide sequence ID" value="NZ_BAABRN010000036.1"/>
</dbReference>
<dbReference type="InterPro" id="IPR036583">
    <property type="entry name" value="23S_rRNA_IVS_sf"/>
</dbReference>
<dbReference type="EMBL" id="BAABRN010000036">
    <property type="protein sequence ID" value="GAA5503066.1"/>
    <property type="molecule type" value="Genomic_DNA"/>
</dbReference>
<dbReference type="Pfam" id="PF05635">
    <property type="entry name" value="23S_rRNA_IVP"/>
    <property type="match status" value="1"/>
</dbReference>
<proteinExistence type="predicted"/>
<comment type="caution">
    <text evidence="1">The sequence shown here is derived from an EMBL/GenBank/DDBJ whole genome shotgun (WGS) entry which is preliminary data.</text>
</comment>
<dbReference type="Gene3D" id="1.20.1440.60">
    <property type="entry name" value="23S rRNA-intervening sequence"/>
    <property type="match status" value="1"/>
</dbReference>
<reference evidence="1 2" key="1">
    <citation type="submission" date="2024-02" db="EMBL/GenBank/DDBJ databases">
        <title>Deinococcus xinjiangensis NBRC 107630.</title>
        <authorList>
            <person name="Ichikawa N."/>
            <person name="Katano-Makiyama Y."/>
            <person name="Hidaka K."/>
        </authorList>
    </citation>
    <scope>NUCLEOTIDE SEQUENCE [LARGE SCALE GENOMIC DNA]</scope>
    <source>
        <strain evidence="1 2">NBRC 107630</strain>
    </source>
</reference>
<evidence type="ECO:0000313" key="2">
    <source>
        <dbReference type="Proteomes" id="UP001458946"/>
    </source>
</evidence>
<sequence length="123" mass="13850">MEETFFPFEQLDIYGLALDFASEVYSLSAQFPDHERFGLTNQTRRAAVSVSLNIAEGRGRGTDKELVRYLMMSRGSLFEVLSASQIAHRLGYLDDETLMTIRAQAKTLSAKIMTLSKKLNPKP</sequence>
<dbReference type="SUPFAM" id="SSF158446">
    <property type="entry name" value="IVS-encoded protein-like"/>
    <property type="match status" value="1"/>
</dbReference>
<dbReference type="NCBIfam" id="TIGR02436">
    <property type="entry name" value="four helix bundle protein"/>
    <property type="match status" value="1"/>
</dbReference>
<evidence type="ECO:0000313" key="1">
    <source>
        <dbReference type="EMBL" id="GAA5503066.1"/>
    </source>
</evidence>
<name>A0ABP9VEC1_9DEIO</name>
<keyword evidence="2" id="KW-1185">Reference proteome</keyword>
<accession>A0ABP9VEC1</accession>
<dbReference type="PANTHER" id="PTHR38471:SF2">
    <property type="entry name" value="FOUR HELIX BUNDLE PROTEIN"/>
    <property type="match status" value="1"/>
</dbReference>
<dbReference type="Proteomes" id="UP001458946">
    <property type="component" value="Unassembled WGS sequence"/>
</dbReference>
<dbReference type="InterPro" id="IPR012657">
    <property type="entry name" value="23S_rRNA-intervening_sequence"/>
</dbReference>
<evidence type="ECO:0008006" key="3">
    <source>
        <dbReference type="Google" id="ProtNLM"/>
    </source>
</evidence>
<dbReference type="CDD" id="cd16377">
    <property type="entry name" value="23S_rRNA_IVP_like"/>
    <property type="match status" value="1"/>
</dbReference>
<gene>
    <name evidence="1" type="ORF">Dxin01_02815</name>
</gene>
<protein>
    <recommendedName>
        <fullName evidence="3">Four helix bundle protein</fullName>
    </recommendedName>
</protein>